<feature type="transmembrane region" description="Helical" evidence="1">
    <location>
        <begin position="126"/>
        <end position="145"/>
    </location>
</feature>
<comment type="caution">
    <text evidence="2">The sequence shown here is derived from an EMBL/GenBank/DDBJ whole genome shotgun (WGS) entry which is preliminary data.</text>
</comment>
<dbReference type="Proteomes" id="UP001277761">
    <property type="component" value="Unassembled WGS sequence"/>
</dbReference>
<feature type="transmembrane region" description="Helical" evidence="1">
    <location>
        <begin position="232"/>
        <end position="253"/>
    </location>
</feature>
<name>A0ABU4VE42_9ACTN</name>
<feature type="transmembrane region" description="Helical" evidence="1">
    <location>
        <begin position="551"/>
        <end position="571"/>
    </location>
</feature>
<keyword evidence="3" id="KW-1185">Reference proteome</keyword>
<dbReference type="EMBL" id="JAXAVX010000001">
    <property type="protein sequence ID" value="MDX8150068.1"/>
    <property type="molecule type" value="Genomic_DNA"/>
</dbReference>
<organism evidence="2 3">
    <name type="scientific">Patulibacter brassicae</name>
    <dbReference type="NCBI Taxonomy" id="1705717"/>
    <lineage>
        <taxon>Bacteria</taxon>
        <taxon>Bacillati</taxon>
        <taxon>Actinomycetota</taxon>
        <taxon>Thermoleophilia</taxon>
        <taxon>Solirubrobacterales</taxon>
        <taxon>Patulibacteraceae</taxon>
        <taxon>Patulibacter</taxon>
    </lineage>
</organism>
<sequence>MVRRLLPLLAPGPSWPVARTALVALVACALAALQPVRPLGAAAVAVLLLAVGRGLTGRWTAGLPRPAGTALALGTALAAAALAFQALADTRRFGVVGVVVVALVLVAAATWAGGRGAGAVRVSRRALLAVALAGAVAATLPAYAFDLGGRDAGFYVLAGEHLRATGTLQLEPDPDVAAGMARFGGDELGFDRDKVLPGFFLARSGATVPHGYHATPALLAAGATVTGGGGQWVITFAGIVLALLVAVAAALLAGGRLARVAAVAAGTLVATDAALLYFSRYPMTEVPSGVVLLTAGLAGWVAIARRAHAATVTAGAALGTLGLLRPDAWPLVAVAVLVAALLRHRGRRAVLLLAAGLALPLAYAAARASTITRAYTDESVGHVLGGVSGHALVAVIAAATLGLVLLVAAVPWPGAWPARVVRAASARRLPVALAALVGLAGLVVAVAPPAEGLEIFRTYATAPGLVLAALGAVALLLGRAGTPDGRWAALPLLLAAALALGLVAGDPQVLQPDQYWTARRFLPAALPVAAVLAGIAVAVAWHWPGDRRRPVVAATLLLALAAGAVGLRNAWPALSTTEFHGVPAQVEAVDAQITGSDPLVIMGPSERAWSALGPALALRQERHVLMIGAGRMAFQRDRAPLDDPALVRWLVDVASRRPVFLVLAGYGVVDVRTDFRRLAALLVGATPLRIREIEHRIGGPPRRSELHLTAVTVLRLQPVGRPVAP</sequence>
<feature type="transmembrane region" description="Helical" evidence="1">
    <location>
        <begin position="487"/>
        <end position="504"/>
    </location>
</feature>
<feature type="transmembrane region" description="Helical" evidence="1">
    <location>
        <begin position="12"/>
        <end position="33"/>
    </location>
</feature>
<accession>A0ABU4VE42</accession>
<feature type="transmembrane region" description="Helical" evidence="1">
    <location>
        <begin position="389"/>
        <end position="410"/>
    </location>
</feature>
<gene>
    <name evidence="2" type="ORF">SK069_00555</name>
</gene>
<evidence type="ECO:0000256" key="1">
    <source>
        <dbReference type="SAM" id="Phobius"/>
    </source>
</evidence>
<feature type="transmembrane region" description="Helical" evidence="1">
    <location>
        <begin position="93"/>
        <end position="114"/>
    </location>
</feature>
<feature type="transmembrane region" description="Helical" evidence="1">
    <location>
        <begin position="524"/>
        <end position="544"/>
    </location>
</feature>
<feature type="transmembrane region" description="Helical" evidence="1">
    <location>
        <begin position="68"/>
        <end position="87"/>
    </location>
</feature>
<evidence type="ECO:0008006" key="4">
    <source>
        <dbReference type="Google" id="ProtNLM"/>
    </source>
</evidence>
<keyword evidence="1" id="KW-0812">Transmembrane</keyword>
<feature type="transmembrane region" description="Helical" evidence="1">
    <location>
        <begin position="431"/>
        <end position="450"/>
    </location>
</feature>
<feature type="transmembrane region" description="Helical" evidence="1">
    <location>
        <begin position="350"/>
        <end position="369"/>
    </location>
</feature>
<feature type="transmembrane region" description="Helical" evidence="1">
    <location>
        <begin position="456"/>
        <end position="478"/>
    </location>
</feature>
<feature type="transmembrane region" description="Helical" evidence="1">
    <location>
        <begin position="39"/>
        <end position="56"/>
    </location>
</feature>
<evidence type="ECO:0000313" key="2">
    <source>
        <dbReference type="EMBL" id="MDX8150068.1"/>
    </source>
</evidence>
<keyword evidence="1" id="KW-1133">Transmembrane helix</keyword>
<reference evidence="2 3" key="1">
    <citation type="submission" date="2023-11" db="EMBL/GenBank/DDBJ databases">
        <authorList>
            <person name="Xu M."/>
            <person name="Jiang T."/>
        </authorList>
    </citation>
    <scope>NUCLEOTIDE SEQUENCE [LARGE SCALE GENOMIC DNA]</scope>
    <source>
        <strain evidence="2 3">SD</strain>
    </source>
</reference>
<proteinExistence type="predicted"/>
<feature type="transmembrane region" description="Helical" evidence="1">
    <location>
        <begin position="328"/>
        <end position="343"/>
    </location>
</feature>
<protein>
    <recommendedName>
        <fullName evidence="4">Glycosyltransferase RgtA/B/C/D-like domain-containing protein</fullName>
    </recommendedName>
</protein>
<keyword evidence="1" id="KW-0472">Membrane</keyword>
<evidence type="ECO:0000313" key="3">
    <source>
        <dbReference type="Proteomes" id="UP001277761"/>
    </source>
</evidence>
<dbReference type="RefSeq" id="WP_319952221.1">
    <property type="nucleotide sequence ID" value="NZ_JAXAVX010000001.1"/>
</dbReference>
<feature type="transmembrane region" description="Helical" evidence="1">
    <location>
        <begin position="260"/>
        <end position="278"/>
    </location>
</feature>